<dbReference type="RefSeq" id="YP_010087474.1">
    <property type="nucleotide sequence ID" value="NC_055555.1"/>
</dbReference>
<dbReference type="Proteomes" id="UP000677407">
    <property type="component" value="Segment"/>
</dbReference>
<evidence type="ECO:0000256" key="1">
    <source>
        <dbReference type="ARBA" id="ARBA00022561"/>
    </source>
</evidence>
<reference evidence="7" key="1">
    <citation type="submission" date="2017-11" db="EMBL/GenBank/DDBJ databases">
        <title>The distinct marsupial branch of gammaherpesviruses includes novel host-derived genes seldom found in other viruses.</title>
        <authorList>
            <person name="Vaz P.K."/>
        </authorList>
    </citation>
    <scope>NUCLEOTIDE SEQUENCE</scope>
    <source>
        <strain evidence="7">36M/11</strain>
    </source>
</reference>
<evidence type="ECO:0000313" key="8">
    <source>
        <dbReference type="Proteomes" id="UP000677407"/>
    </source>
</evidence>
<dbReference type="GO" id="GO:0019028">
    <property type="term" value="C:viral capsid"/>
    <property type="evidence" value="ECO:0007669"/>
    <property type="project" value="UniProtKB-KW"/>
</dbReference>
<evidence type="ECO:0000313" key="7">
    <source>
        <dbReference type="EMBL" id="AZB49204.1"/>
    </source>
</evidence>
<organism evidence="7">
    <name type="scientific">Phascolarctid gammaherpesvirus 1</name>
    <dbReference type="NCBI Taxonomy" id="2249313"/>
    <lineage>
        <taxon>Viruses</taxon>
        <taxon>Duplodnaviria</taxon>
        <taxon>Heunggongvirae</taxon>
        <taxon>Peploviricota</taxon>
        <taxon>Herviviricetes</taxon>
        <taxon>Herpesvirales</taxon>
        <taxon>Orthoherpesviridae</taxon>
        <taxon>Gammaherpesvirinae</taxon>
        <taxon>Manticavirus</taxon>
        <taxon>Manticavirus phascolarctidgamma1</taxon>
    </lineage>
</organism>
<keyword evidence="8" id="KW-1185">Reference proteome</keyword>
<evidence type="ECO:0000256" key="3">
    <source>
        <dbReference type="ARBA" id="ARBA00022612"/>
    </source>
</evidence>
<dbReference type="GeneID" id="65102759"/>
<gene>
    <name evidence="7" type="primary">ORF32</name>
</gene>
<dbReference type="InterPro" id="IPR007640">
    <property type="entry name" value="UL17-like"/>
</dbReference>
<name>A0A3Q8J8F1_9GAMA</name>
<sequence length="456" mass="51477">MDVHLNNLRYLTRTDHILIHAILSADLMTNYGLSADTHILRVSAQIRKSDGSPPSPYCILWGKFVHGRLEGIEGTDNFYVSIPIAVHEGHYDPFSLTVLRFHTVSGDVYIPFFHLTLWCGLKQALASVTIPDGRGAASKIEDPPKTTAFDILLQKTTPVTTIPQEDLDNPLCLLRKLLQHKREDECPKHHQGLENPGQVRGHNTNLVLDRTPKDIRKPHPFKKGPNIHDLQEFTSSKINHIFSDHPIQFLHYPHLCSSQTHKLPPSIMESMDQNALATINPLKVVSDELNLLYVINSRYIKTWETYLAASHPLLQPGSQTGLHRDHNKHITLEFLQNLLTDALYLTYQSYTQINSTITSIAHSGLGCWADIVPLDIRSSPTWSLKASNFPLAKPRDFHLNPAALKDIQQFLTHIYSYVILSDSNLNIWLVLPGGNIIPGYVEVTSAEKTFLRSRYG</sequence>
<evidence type="ECO:0000256" key="2">
    <source>
        <dbReference type="ARBA" id="ARBA00022562"/>
    </source>
</evidence>
<proteinExistence type="predicted"/>
<evidence type="ECO:0000256" key="4">
    <source>
        <dbReference type="ARBA" id="ARBA00022844"/>
    </source>
</evidence>
<keyword evidence="2" id="KW-1048">Host nucleus</keyword>
<keyword evidence="3" id="KW-1188">Viral release from host cell</keyword>
<dbReference type="KEGG" id="vg:65102759"/>
<keyword evidence="5" id="KW-0426">Late protein</keyword>
<evidence type="ECO:0000256" key="5">
    <source>
        <dbReference type="ARBA" id="ARBA00022921"/>
    </source>
</evidence>
<accession>A0A3Q8J8F1</accession>
<keyword evidence="4" id="KW-0946">Virion</keyword>
<keyword evidence="1" id="KW-0167">Capsid protein</keyword>
<dbReference type="EMBL" id="MG452722">
    <property type="protein sequence ID" value="AZB49204.1"/>
    <property type="molecule type" value="Genomic_DNA"/>
</dbReference>
<keyword evidence="6" id="KW-0231">Viral genome packaging</keyword>
<dbReference type="GO" id="GO:0051276">
    <property type="term" value="P:chromosome organization"/>
    <property type="evidence" value="ECO:0007669"/>
    <property type="project" value="InterPro"/>
</dbReference>
<protein>
    <submittedName>
        <fullName evidence="7">Viral DNA cleavage/packaging protein</fullName>
    </submittedName>
</protein>
<evidence type="ECO:0000256" key="6">
    <source>
        <dbReference type="ARBA" id="ARBA00023219"/>
    </source>
</evidence>
<dbReference type="Pfam" id="PF04559">
    <property type="entry name" value="Herpes_UL17"/>
    <property type="match status" value="1"/>
</dbReference>